<proteinExistence type="predicted"/>
<feature type="transmembrane region" description="Helical" evidence="1">
    <location>
        <begin position="27"/>
        <end position="49"/>
    </location>
</feature>
<keyword evidence="1" id="KW-1133">Transmembrane helix</keyword>
<name>A0A7K3M996_9ACTN</name>
<feature type="transmembrane region" description="Helical" evidence="1">
    <location>
        <begin position="56"/>
        <end position="73"/>
    </location>
</feature>
<organism evidence="2 3">
    <name type="scientific">Phytoactinopolyspora mesophila</name>
    <dbReference type="NCBI Taxonomy" id="2650750"/>
    <lineage>
        <taxon>Bacteria</taxon>
        <taxon>Bacillati</taxon>
        <taxon>Actinomycetota</taxon>
        <taxon>Actinomycetes</taxon>
        <taxon>Jiangellales</taxon>
        <taxon>Jiangellaceae</taxon>
        <taxon>Phytoactinopolyspora</taxon>
    </lineage>
</organism>
<dbReference type="EMBL" id="WLZY01000008">
    <property type="protein sequence ID" value="NDL59853.1"/>
    <property type="molecule type" value="Genomic_DNA"/>
</dbReference>
<evidence type="ECO:0000313" key="2">
    <source>
        <dbReference type="EMBL" id="NDL59853.1"/>
    </source>
</evidence>
<gene>
    <name evidence="2" type="ORF">F7O44_22520</name>
</gene>
<evidence type="ECO:0000256" key="1">
    <source>
        <dbReference type="SAM" id="Phobius"/>
    </source>
</evidence>
<keyword evidence="1" id="KW-0812">Transmembrane</keyword>
<accession>A0A7K3M996</accession>
<comment type="caution">
    <text evidence="2">The sequence shown here is derived from an EMBL/GenBank/DDBJ whole genome shotgun (WGS) entry which is preliminary data.</text>
</comment>
<dbReference type="Proteomes" id="UP000460435">
    <property type="component" value="Unassembled WGS sequence"/>
</dbReference>
<dbReference type="AlphaFoldDB" id="A0A7K3M996"/>
<protein>
    <submittedName>
        <fullName evidence="2">Uncharacterized protein</fullName>
    </submittedName>
</protein>
<sequence>MRSSSHQVGFVSAHVHPFPLAALTDGFAWIDAVATYATVLLGAVVVCASPNRLRRPVAFGVSAGVITVVVSLLEVAPHLAWFAPILTVKLLLAHLLDDHG</sequence>
<evidence type="ECO:0000313" key="3">
    <source>
        <dbReference type="Proteomes" id="UP000460435"/>
    </source>
</evidence>
<keyword evidence="1" id="KW-0472">Membrane</keyword>
<reference evidence="2 3" key="1">
    <citation type="submission" date="2019-11" db="EMBL/GenBank/DDBJ databases">
        <authorList>
            <person name="Li X.-J."/>
            <person name="Feng X.-M."/>
        </authorList>
    </citation>
    <scope>NUCLEOTIDE SEQUENCE [LARGE SCALE GENOMIC DNA]</scope>
    <source>
        <strain evidence="2 3">XMNu-373</strain>
    </source>
</reference>
<keyword evidence="3" id="KW-1185">Reference proteome</keyword>
<dbReference type="RefSeq" id="WP_162452528.1">
    <property type="nucleotide sequence ID" value="NZ_WLZY01000008.1"/>
</dbReference>